<dbReference type="SFLD" id="SFLDS00052">
    <property type="entry name" value="Ferric_Reductase_Domain"/>
    <property type="match status" value="1"/>
</dbReference>
<dbReference type="InterPro" id="IPR051410">
    <property type="entry name" value="Ferric/Cupric_Reductase"/>
</dbReference>
<feature type="transmembrane region" description="Helical" evidence="11">
    <location>
        <begin position="146"/>
        <end position="168"/>
    </location>
</feature>
<feature type="domain" description="FAD-binding FR-type" evidence="13">
    <location>
        <begin position="254"/>
        <end position="384"/>
    </location>
</feature>
<evidence type="ECO:0000256" key="2">
    <source>
        <dbReference type="ARBA" id="ARBA00006278"/>
    </source>
</evidence>
<evidence type="ECO:0000256" key="3">
    <source>
        <dbReference type="ARBA" id="ARBA00022448"/>
    </source>
</evidence>
<dbReference type="GO" id="GO:0015677">
    <property type="term" value="P:copper ion import"/>
    <property type="evidence" value="ECO:0007669"/>
    <property type="project" value="TreeGrafter"/>
</dbReference>
<dbReference type="InterPro" id="IPR039261">
    <property type="entry name" value="FNR_nucleotide-bd"/>
</dbReference>
<comment type="caution">
    <text evidence="14">The sequence shown here is derived from an EMBL/GenBank/DDBJ whole genome shotgun (WGS) entry which is preliminary data.</text>
</comment>
<feature type="transmembrane region" description="Helical" evidence="11">
    <location>
        <begin position="174"/>
        <end position="200"/>
    </location>
</feature>
<dbReference type="Gene3D" id="3.40.50.80">
    <property type="entry name" value="Nucleotide-binding domain of ferredoxin-NADP reductase (FNR) module"/>
    <property type="match status" value="1"/>
</dbReference>
<keyword evidence="4 11" id="KW-0812">Transmembrane</keyword>
<evidence type="ECO:0000256" key="6">
    <source>
        <dbReference type="ARBA" id="ARBA00022989"/>
    </source>
</evidence>
<dbReference type="GO" id="GO:0005886">
    <property type="term" value="C:plasma membrane"/>
    <property type="evidence" value="ECO:0007669"/>
    <property type="project" value="TreeGrafter"/>
</dbReference>
<dbReference type="Proteomes" id="UP000033483">
    <property type="component" value="Unassembled WGS sequence"/>
</dbReference>
<comment type="similarity">
    <text evidence="2">Belongs to the ferric reductase (FRE) family.</text>
</comment>
<dbReference type="SUPFAM" id="SSF52343">
    <property type="entry name" value="Ferredoxin reductase-like, C-terminal NADP-linked domain"/>
    <property type="match status" value="1"/>
</dbReference>
<keyword evidence="9 11" id="KW-0472">Membrane</keyword>
<dbReference type="GO" id="GO:0000293">
    <property type="term" value="F:ferric-chelate reductase activity"/>
    <property type="evidence" value="ECO:0007669"/>
    <property type="project" value="UniProtKB-ARBA"/>
</dbReference>
<dbReference type="PANTHER" id="PTHR32361:SF9">
    <property type="entry name" value="FERRIC REDUCTASE TRANSMEMBRANE COMPONENT 3-RELATED"/>
    <property type="match status" value="1"/>
</dbReference>
<evidence type="ECO:0000256" key="9">
    <source>
        <dbReference type="ARBA" id="ARBA00023136"/>
    </source>
</evidence>
<evidence type="ECO:0000256" key="10">
    <source>
        <dbReference type="ARBA" id="ARBA00023180"/>
    </source>
</evidence>
<keyword evidence="15" id="KW-1185">Reference proteome</keyword>
<feature type="transmembrane region" description="Helical" evidence="11">
    <location>
        <begin position="67"/>
        <end position="86"/>
    </location>
</feature>
<dbReference type="InterPro" id="IPR013112">
    <property type="entry name" value="FAD-bd_8"/>
</dbReference>
<proteinExistence type="inferred from homology"/>
<dbReference type="Pfam" id="PF08030">
    <property type="entry name" value="NAD_binding_6"/>
    <property type="match status" value="1"/>
</dbReference>
<evidence type="ECO:0000313" key="14">
    <source>
        <dbReference type="EMBL" id="KKA28416.1"/>
    </source>
</evidence>
<evidence type="ECO:0000256" key="5">
    <source>
        <dbReference type="ARBA" id="ARBA00022982"/>
    </source>
</evidence>
<feature type="chain" id="PRO_5002482450" description="FAD-binding FR-type domain-containing protein" evidence="12">
    <location>
        <begin position="22"/>
        <end position="522"/>
    </location>
</feature>
<dbReference type="SFLD" id="SFLDG01168">
    <property type="entry name" value="Ferric_reductase_subgroup_(FRE"/>
    <property type="match status" value="1"/>
</dbReference>
<dbReference type="InterPro" id="IPR013130">
    <property type="entry name" value="Fe3_Rdtase_TM_dom"/>
</dbReference>
<accession>A0A0F4ZE78</accession>
<reference evidence="14 15" key="1">
    <citation type="submission" date="2015-03" db="EMBL/GenBank/DDBJ databases">
        <authorList>
            <person name="Radwan O."/>
            <person name="Al-Naeli F.A."/>
            <person name="Rendon G.A."/>
            <person name="Fields C."/>
        </authorList>
    </citation>
    <scope>NUCLEOTIDE SEQUENCE [LARGE SCALE GENOMIC DNA]</scope>
    <source>
        <strain evidence="14">CR-DP1</strain>
    </source>
</reference>
<organism evidence="14 15">
    <name type="scientific">Thielaviopsis punctulata</name>
    <dbReference type="NCBI Taxonomy" id="72032"/>
    <lineage>
        <taxon>Eukaryota</taxon>
        <taxon>Fungi</taxon>
        <taxon>Dikarya</taxon>
        <taxon>Ascomycota</taxon>
        <taxon>Pezizomycotina</taxon>
        <taxon>Sordariomycetes</taxon>
        <taxon>Hypocreomycetidae</taxon>
        <taxon>Microascales</taxon>
        <taxon>Ceratocystidaceae</taxon>
        <taxon>Thielaviopsis</taxon>
    </lineage>
</organism>
<keyword evidence="10" id="KW-0325">Glycoprotein</keyword>
<comment type="subcellular location">
    <subcellularLocation>
        <location evidence="1">Membrane</location>
        <topology evidence="1">Multi-pass membrane protein</topology>
    </subcellularLocation>
</comment>
<evidence type="ECO:0000256" key="11">
    <source>
        <dbReference type="SAM" id="Phobius"/>
    </source>
</evidence>
<evidence type="ECO:0000256" key="8">
    <source>
        <dbReference type="ARBA" id="ARBA00023065"/>
    </source>
</evidence>
<evidence type="ECO:0000256" key="1">
    <source>
        <dbReference type="ARBA" id="ARBA00004141"/>
    </source>
</evidence>
<keyword evidence="12" id="KW-0732">Signal</keyword>
<dbReference type="OrthoDB" id="167398at2759"/>
<evidence type="ECO:0000313" key="15">
    <source>
        <dbReference type="Proteomes" id="UP000033483"/>
    </source>
</evidence>
<name>A0A0F4ZE78_9PEZI</name>
<protein>
    <recommendedName>
        <fullName evidence="13">FAD-binding FR-type domain-containing protein</fullName>
    </recommendedName>
</protein>
<dbReference type="Pfam" id="PF01794">
    <property type="entry name" value="Ferric_reduct"/>
    <property type="match status" value="1"/>
</dbReference>
<dbReference type="PROSITE" id="PS51384">
    <property type="entry name" value="FAD_FR"/>
    <property type="match status" value="1"/>
</dbReference>
<dbReference type="AlphaFoldDB" id="A0A0F4ZE78"/>
<dbReference type="PANTHER" id="PTHR32361">
    <property type="entry name" value="FERRIC/CUPRIC REDUCTASE TRANSMEMBRANE COMPONENT"/>
    <property type="match status" value="1"/>
</dbReference>
<keyword evidence="7" id="KW-0560">Oxidoreductase</keyword>
<evidence type="ECO:0000259" key="13">
    <source>
        <dbReference type="PROSITE" id="PS51384"/>
    </source>
</evidence>
<dbReference type="GO" id="GO:0006879">
    <property type="term" value="P:intracellular iron ion homeostasis"/>
    <property type="evidence" value="ECO:0007669"/>
    <property type="project" value="TreeGrafter"/>
</dbReference>
<keyword evidence="3" id="KW-0813">Transport</keyword>
<dbReference type="GO" id="GO:0006826">
    <property type="term" value="P:iron ion transport"/>
    <property type="evidence" value="ECO:0007669"/>
    <property type="project" value="TreeGrafter"/>
</dbReference>
<keyword evidence="5" id="KW-0249">Electron transport</keyword>
<gene>
    <name evidence="14" type="ORF">TD95_003190</name>
</gene>
<evidence type="ECO:0000256" key="12">
    <source>
        <dbReference type="SAM" id="SignalP"/>
    </source>
</evidence>
<dbReference type="InterPro" id="IPR017927">
    <property type="entry name" value="FAD-bd_FR_type"/>
</dbReference>
<evidence type="ECO:0000256" key="7">
    <source>
        <dbReference type="ARBA" id="ARBA00023002"/>
    </source>
</evidence>
<feature type="transmembrane region" description="Helical" evidence="11">
    <location>
        <begin position="212"/>
        <end position="232"/>
    </location>
</feature>
<dbReference type="Pfam" id="PF08022">
    <property type="entry name" value="FAD_binding_8"/>
    <property type="match status" value="1"/>
</dbReference>
<dbReference type="EMBL" id="LAEV01001331">
    <property type="protein sequence ID" value="KKA28416.1"/>
    <property type="molecule type" value="Genomic_DNA"/>
</dbReference>
<keyword evidence="8" id="KW-0406">Ion transport</keyword>
<keyword evidence="6 11" id="KW-1133">Transmembrane helix</keyword>
<feature type="signal peptide" evidence="12">
    <location>
        <begin position="1"/>
        <end position="21"/>
    </location>
</feature>
<sequence>MVTFWIVVVVTGLLYRLLSRAALTPEKSPATRVLTLLRHLLVVPATFGYKKAQPFSWFTVPPRVQSAALVAFVGINVWYTVAGYYFTDRNIYFPTLEKQVWRYISDRTGILSYANFPLIWLFGLRNNLLLWLTGWDFGAYNNFHRWVARVSTVHAIIHSVGYTVLVFIDGGWPYFWFFFWQFFWWTGEIATVAMCALLLLSLFFMRRNYYEVFLALHIVLSVAVLYCMWAHLTIFDGRFGFVIWTCSLLWLSDRLLRAARILAFNPIFIQPVRAAVSFSPTANIISLRIPCGRALYAPPPGSFYYIYVLNGPRFWESHPFTAARVPVSPHASSSDAVPLLGAAAAQDLDFLIRPYDGFTARLAQLAGRHVRVLVEGPYGAPPPLQRFAQTLFVVGGSGIVVPTSFAAQLVAARRRVRVIWAVREVQLARAVLKELEALEDVEVHVYVTGEEDGLEDVKAHGVSVVKGRPDVGWEVQEAAREGSTAVVACGPGVMADEARRAVVDVLRRGYSGTEYFEEAFNW</sequence>
<evidence type="ECO:0000256" key="4">
    <source>
        <dbReference type="ARBA" id="ARBA00022692"/>
    </source>
</evidence>
<dbReference type="CDD" id="cd06186">
    <property type="entry name" value="NOX_Duox_like_FAD_NADP"/>
    <property type="match status" value="1"/>
</dbReference>
<dbReference type="InterPro" id="IPR013121">
    <property type="entry name" value="Fe_red_NAD-bd_6"/>
</dbReference>